<name>A0A0M3K3N0_ANISI</name>
<feature type="compositionally biased region" description="Basic and acidic residues" evidence="1">
    <location>
        <begin position="103"/>
        <end position="115"/>
    </location>
</feature>
<feature type="compositionally biased region" description="Basic and acidic residues" evidence="1">
    <location>
        <begin position="355"/>
        <end position="367"/>
    </location>
</feature>
<feature type="compositionally biased region" description="Polar residues" evidence="1">
    <location>
        <begin position="116"/>
        <end position="127"/>
    </location>
</feature>
<feature type="region of interest" description="Disordered" evidence="1">
    <location>
        <begin position="90"/>
        <end position="260"/>
    </location>
</feature>
<feature type="region of interest" description="Disordered" evidence="1">
    <location>
        <begin position="292"/>
        <end position="385"/>
    </location>
</feature>
<feature type="compositionally biased region" description="Polar residues" evidence="1">
    <location>
        <begin position="310"/>
        <end position="324"/>
    </location>
</feature>
<feature type="compositionally biased region" description="Basic and acidic residues" evidence="1">
    <location>
        <begin position="297"/>
        <end position="307"/>
    </location>
</feature>
<feature type="compositionally biased region" description="Polar residues" evidence="1">
    <location>
        <begin position="49"/>
        <end position="60"/>
    </location>
</feature>
<feature type="compositionally biased region" description="Pro residues" evidence="1">
    <location>
        <begin position="1"/>
        <end position="10"/>
    </location>
</feature>
<dbReference type="WBParaSite" id="ASIM_0001557101-mRNA-1">
    <property type="protein sequence ID" value="ASIM_0001557101-mRNA-1"/>
    <property type="gene ID" value="ASIM_0001557101"/>
</dbReference>
<proteinExistence type="predicted"/>
<feature type="compositionally biased region" description="Basic and acidic residues" evidence="1">
    <location>
        <begin position="325"/>
        <end position="341"/>
    </location>
</feature>
<evidence type="ECO:0000313" key="4">
    <source>
        <dbReference type="WBParaSite" id="ASIM_0001557101-mRNA-1"/>
    </source>
</evidence>
<feature type="compositionally biased region" description="Polar residues" evidence="1">
    <location>
        <begin position="90"/>
        <end position="102"/>
    </location>
</feature>
<accession>A0A0M3K3N0</accession>
<feature type="region of interest" description="Disordered" evidence="1">
    <location>
        <begin position="1"/>
        <end position="60"/>
    </location>
</feature>
<protein>
    <submittedName>
        <fullName evidence="4">Aftiphilin</fullName>
    </submittedName>
</protein>
<reference evidence="4" key="1">
    <citation type="submission" date="2017-02" db="UniProtKB">
        <authorList>
            <consortium name="WormBaseParasite"/>
        </authorList>
    </citation>
    <scope>IDENTIFICATION</scope>
</reference>
<reference evidence="2 3" key="2">
    <citation type="submission" date="2018-11" db="EMBL/GenBank/DDBJ databases">
        <authorList>
            <consortium name="Pathogen Informatics"/>
        </authorList>
    </citation>
    <scope>NUCLEOTIDE SEQUENCE [LARGE SCALE GENOMIC DNA]</scope>
</reference>
<keyword evidence="3" id="KW-1185">Reference proteome</keyword>
<sequence>MFEDGPPPLPVVTHSSPSHHEFSPDGGLADLADDNRLTAVADDDLDGTSHGTALAQPNSSIPDFEPECCFILPSPILVPKLDVDTNHVENQTGHVSAPSSGVETEKSSSKQEEGNTRQFSPESSQNRSKSDRKPSGDGESSHDCPVEMTSDEKICNDETQRNLTVDSTRDISENNSEPLGERKRPTRNANEISEEIRNHDQNDCFNSNGEEFHQEDANGKPEASVLNKFATSSFECSGKADNVHDSDSTGQTESRESTKTEFKACAVDGDHMPSAQCVEACNFSETVTDTEQVTMHSADENDKKDPESSECVQIQQTPSLSNASKVEHIKSSITVESKKPSDQLPENNASEVEICEDKQEDSRRDVAGENCNIADKNDEDEDDDFGDFEEFGDFAATQQPVQASLPSLCNIYKADRVKEWVVDNVQWQDVKGNEIEEDATSENDCCKNEFENVLEDLQETRHAVDSLKYV</sequence>
<feature type="compositionally biased region" description="Basic and acidic residues" evidence="1">
    <location>
        <begin position="241"/>
        <end position="260"/>
    </location>
</feature>
<feature type="compositionally biased region" description="Basic and acidic residues" evidence="1">
    <location>
        <begin position="210"/>
        <end position="219"/>
    </location>
</feature>
<gene>
    <name evidence="2" type="ORF">ASIM_LOCUS14978</name>
</gene>
<dbReference type="EMBL" id="UYRR01032031">
    <property type="protein sequence ID" value="VDK53836.1"/>
    <property type="molecule type" value="Genomic_DNA"/>
</dbReference>
<dbReference type="AlphaFoldDB" id="A0A0M3K3N0"/>
<evidence type="ECO:0000313" key="2">
    <source>
        <dbReference type="EMBL" id="VDK53836.1"/>
    </source>
</evidence>
<evidence type="ECO:0000313" key="3">
    <source>
        <dbReference type="Proteomes" id="UP000267096"/>
    </source>
</evidence>
<organism evidence="4">
    <name type="scientific">Anisakis simplex</name>
    <name type="common">Herring worm</name>
    <dbReference type="NCBI Taxonomy" id="6269"/>
    <lineage>
        <taxon>Eukaryota</taxon>
        <taxon>Metazoa</taxon>
        <taxon>Ecdysozoa</taxon>
        <taxon>Nematoda</taxon>
        <taxon>Chromadorea</taxon>
        <taxon>Rhabditida</taxon>
        <taxon>Spirurina</taxon>
        <taxon>Ascaridomorpha</taxon>
        <taxon>Ascaridoidea</taxon>
        <taxon>Anisakidae</taxon>
        <taxon>Anisakis</taxon>
        <taxon>Anisakis simplex complex</taxon>
    </lineage>
</organism>
<evidence type="ECO:0000256" key="1">
    <source>
        <dbReference type="SAM" id="MobiDB-lite"/>
    </source>
</evidence>
<dbReference type="Proteomes" id="UP000267096">
    <property type="component" value="Unassembled WGS sequence"/>
</dbReference>
<feature type="compositionally biased region" description="Basic and acidic residues" evidence="1">
    <location>
        <begin position="128"/>
        <end position="160"/>
    </location>
</feature>